<dbReference type="InterPro" id="IPR001647">
    <property type="entry name" value="HTH_TetR"/>
</dbReference>
<dbReference type="InterPro" id="IPR050109">
    <property type="entry name" value="HTH-type_TetR-like_transc_reg"/>
</dbReference>
<dbReference type="InterPro" id="IPR009057">
    <property type="entry name" value="Homeodomain-like_sf"/>
</dbReference>
<dbReference type="EMBL" id="NCXM01000053">
    <property type="protein sequence ID" value="OSC21194.1"/>
    <property type="molecule type" value="Genomic_DNA"/>
</dbReference>
<evidence type="ECO:0000256" key="1">
    <source>
        <dbReference type="ARBA" id="ARBA00023125"/>
    </source>
</evidence>
<reference evidence="4 5" key="1">
    <citation type="submission" date="2017-04" db="EMBL/GenBank/DDBJ databases">
        <title>The new phylogeny of genus Mycobacterium.</title>
        <authorList>
            <person name="Tortoli E."/>
            <person name="Trovato A."/>
            <person name="Cirillo D.M."/>
        </authorList>
    </citation>
    <scope>NUCLEOTIDE SEQUENCE [LARGE SCALE GENOMIC DNA]</scope>
    <source>
        <strain evidence="4 5">DSM 45247</strain>
    </source>
</reference>
<evidence type="ECO:0000313" key="5">
    <source>
        <dbReference type="Proteomes" id="UP000242320"/>
    </source>
</evidence>
<evidence type="ECO:0000256" key="2">
    <source>
        <dbReference type="PROSITE-ProRule" id="PRU00335"/>
    </source>
</evidence>
<dbReference type="SUPFAM" id="SSF46689">
    <property type="entry name" value="Homeodomain-like"/>
    <property type="match status" value="1"/>
</dbReference>
<dbReference type="Gene3D" id="1.10.357.10">
    <property type="entry name" value="Tetracycline Repressor, domain 2"/>
    <property type="match status" value="1"/>
</dbReference>
<protein>
    <recommendedName>
        <fullName evidence="3">HTH tetR-type domain-containing protein</fullName>
    </recommendedName>
</protein>
<evidence type="ECO:0000259" key="3">
    <source>
        <dbReference type="PROSITE" id="PS50977"/>
    </source>
</evidence>
<sequence length="220" mass="24488">MSAADDNQPMSPRRRLPAAERRKRILAEARAAFLETGGDLKGVSVRAIAQRCGVDQALVFRHFKTKEGLYREAVLAPIQEVVNGLVENAEKAALSESESERIERITTLTRDVVFAMCSLPPDVVRTVAMLFFGKTSDAAEFYKSTLQPTFSAFEAIVVKELPHWEHRAFSESLSVRMLVSTCFWISVEGEVSGSPLDCERTAAELTSLMLHGMVKREDHD</sequence>
<dbReference type="PANTHER" id="PTHR30055:SF223">
    <property type="entry name" value="HTH-TYPE TRANSCRIPTIONAL REGULATOR UIDR"/>
    <property type="match status" value="1"/>
</dbReference>
<comment type="caution">
    <text evidence="4">The sequence shown here is derived from an EMBL/GenBank/DDBJ whole genome shotgun (WGS) entry which is preliminary data.</text>
</comment>
<organism evidence="4 5">
    <name type="scientific">Mycolicibacterium vulneris</name>
    <dbReference type="NCBI Taxonomy" id="547163"/>
    <lineage>
        <taxon>Bacteria</taxon>
        <taxon>Bacillati</taxon>
        <taxon>Actinomycetota</taxon>
        <taxon>Actinomycetes</taxon>
        <taxon>Mycobacteriales</taxon>
        <taxon>Mycobacteriaceae</taxon>
        <taxon>Mycolicibacterium</taxon>
    </lineage>
</organism>
<feature type="domain" description="HTH tetR-type" evidence="3">
    <location>
        <begin position="19"/>
        <end position="81"/>
    </location>
</feature>
<evidence type="ECO:0000313" key="4">
    <source>
        <dbReference type="EMBL" id="OSC21194.1"/>
    </source>
</evidence>
<keyword evidence="1 2" id="KW-0238">DNA-binding</keyword>
<dbReference type="RefSeq" id="WP_085293049.1">
    <property type="nucleotide sequence ID" value="NZ_NCXM01000053.1"/>
</dbReference>
<accession>A0A1X2KJM6</accession>
<dbReference type="AlphaFoldDB" id="A0A1X2KJM6"/>
<dbReference type="PANTHER" id="PTHR30055">
    <property type="entry name" value="HTH-TYPE TRANSCRIPTIONAL REGULATOR RUTR"/>
    <property type="match status" value="1"/>
</dbReference>
<dbReference type="PROSITE" id="PS50977">
    <property type="entry name" value="HTH_TETR_2"/>
    <property type="match status" value="1"/>
</dbReference>
<keyword evidence="5" id="KW-1185">Reference proteome</keyword>
<dbReference type="GO" id="GO:0000976">
    <property type="term" value="F:transcription cis-regulatory region binding"/>
    <property type="evidence" value="ECO:0007669"/>
    <property type="project" value="TreeGrafter"/>
</dbReference>
<dbReference type="GO" id="GO:0003700">
    <property type="term" value="F:DNA-binding transcription factor activity"/>
    <property type="evidence" value="ECO:0007669"/>
    <property type="project" value="TreeGrafter"/>
</dbReference>
<dbReference type="OrthoDB" id="8222629at2"/>
<name>A0A1X2KJM6_9MYCO</name>
<feature type="DNA-binding region" description="H-T-H motif" evidence="2">
    <location>
        <begin position="44"/>
        <end position="63"/>
    </location>
</feature>
<proteinExistence type="predicted"/>
<gene>
    <name evidence="4" type="ORF">B8W69_28690</name>
</gene>
<dbReference type="Proteomes" id="UP000242320">
    <property type="component" value="Unassembled WGS sequence"/>
</dbReference>
<dbReference type="Pfam" id="PF00440">
    <property type="entry name" value="TetR_N"/>
    <property type="match status" value="1"/>
</dbReference>